<dbReference type="GO" id="GO:0019288">
    <property type="term" value="P:isopentenyl diphosphate biosynthetic process, methylerythritol 4-phosphate pathway"/>
    <property type="evidence" value="ECO:0007669"/>
    <property type="project" value="UniProtKB-ARBA"/>
</dbReference>
<keyword evidence="5 11" id="KW-0479">Metal-binding</keyword>
<feature type="binding site" evidence="11">
    <location>
        <position position="198"/>
    </location>
    <ligand>
        <name>thiamine diphosphate</name>
        <dbReference type="ChEBI" id="CHEBI:58937"/>
    </ligand>
</feature>
<evidence type="ECO:0000256" key="2">
    <source>
        <dbReference type="ARBA" id="ARBA00011081"/>
    </source>
</evidence>
<keyword evidence="7 11" id="KW-0784">Thiamine biosynthesis</keyword>
<feature type="domain" description="Transketolase-like pyrimidine-binding" evidence="13">
    <location>
        <begin position="338"/>
        <end position="503"/>
    </location>
</feature>
<dbReference type="CDD" id="cd02007">
    <property type="entry name" value="TPP_DXS"/>
    <property type="match status" value="1"/>
</dbReference>
<feature type="region of interest" description="Disordered" evidence="12">
    <location>
        <begin position="1"/>
        <end position="26"/>
    </location>
</feature>
<dbReference type="HAMAP" id="MF_00315">
    <property type="entry name" value="DXP_synth"/>
    <property type="match status" value="1"/>
</dbReference>
<evidence type="ECO:0000256" key="1">
    <source>
        <dbReference type="ARBA" id="ARBA00004980"/>
    </source>
</evidence>
<evidence type="ECO:0000256" key="6">
    <source>
        <dbReference type="ARBA" id="ARBA00022842"/>
    </source>
</evidence>
<dbReference type="InterPro" id="IPR020826">
    <property type="entry name" value="Transketolase_BS"/>
</dbReference>
<evidence type="ECO:0000256" key="4">
    <source>
        <dbReference type="ARBA" id="ARBA00022679"/>
    </source>
</evidence>
<comment type="function">
    <text evidence="10 11">Catalyzes the acyloin condensation reaction between C atoms 2 and 3 of pyruvate and glyceraldehyde 3-phosphate to yield 1-deoxy-D-xylulose-5-phosphate (DXP).</text>
</comment>
<dbReference type="NCBIfam" id="NF003933">
    <property type="entry name" value="PRK05444.2-2"/>
    <property type="match status" value="1"/>
</dbReference>
<dbReference type="SMART" id="SM00861">
    <property type="entry name" value="Transket_pyr"/>
    <property type="match status" value="1"/>
</dbReference>
<evidence type="ECO:0000256" key="12">
    <source>
        <dbReference type="SAM" id="MobiDB-lite"/>
    </source>
</evidence>
<comment type="cofactor">
    <cofactor evidence="11">
        <name>Mg(2+)</name>
        <dbReference type="ChEBI" id="CHEBI:18420"/>
    </cofactor>
    <text evidence="11">Binds 1 Mg(2+) ion per subunit.</text>
</comment>
<dbReference type="GO" id="GO:0000287">
    <property type="term" value="F:magnesium ion binding"/>
    <property type="evidence" value="ECO:0007669"/>
    <property type="project" value="UniProtKB-UniRule"/>
</dbReference>
<keyword evidence="4 11" id="KW-0808">Transferase</keyword>
<comment type="similarity">
    <text evidence="2 11">Belongs to the transketolase family. DXPS subfamily.</text>
</comment>
<feature type="binding site" evidence="11">
    <location>
        <position position="307"/>
    </location>
    <ligand>
        <name>thiamine diphosphate</name>
        <dbReference type="ChEBI" id="CHEBI:58937"/>
    </ligand>
</feature>
<dbReference type="Proteomes" id="UP000004038">
    <property type="component" value="Unassembled WGS sequence"/>
</dbReference>
<dbReference type="PROSITE" id="PS00802">
    <property type="entry name" value="TRANSKETOLASE_2"/>
    <property type="match status" value="1"/>
</dbReference>
<feature type="binding site" evidence="11">
    <location>
        <begin position="138"/>
        <end position="140"/>
    </location>
    <ligand>
        <name>thiamine diphosphate</name>
        <dbReference type="ChEBI" id="CHEBI:58937"/>
    </ligand>
</feature>
<dbReference type="InterPro" id="IPR005477">
    <property type="entry name" value="Dxylulose-5-P_synthase"/>
</dbReference>
<evidence type="ECO:0000259" key="13">
    <source>
        <dbReference type="SMART" id="SM00861"/>
    </source>
</evidence>
<dbReference type="PATRIC" id="fig|1107881.3.peg.6196"/>
<evidence type="ECO:0000313" key="14">
    <source>
        <dbReference type="EMBL" id="EHK74087.1"/>
    </source>
</evidence>
<dbReference type="GO" id="GO:0008661">
    <property type="term" value="F:1-deoxy-D-xylulose-5-phosphate synthase activity"/>
    <property type="evidence" value="ECO:0007669"/>
    <property type="project" value="UniProtKB-UniRule"/>
</dbReference>
<dbReference type="GO" id="GO:0009228">
    <property type="term" value="P:thiamine biosynthetic process"/>
    <property type="evidence" value="ECO:0007669"/>
    <property type="project" value="UniProtKB-UniRule"/>
</dbReference>
<comment type="cofactor">
    <cofactor evidence="11">
        <name>thiamine diphosphate</name>
        <dbReference type="ChEBI" id="CHEBI:58937"/>
    </cofactor>
    <text evidence="11">Binds 1 thiamine pyrophosphate per subunit.</text>
</comment>
<dbReference type="InterPro" id="IPR029061">
    <property type="entry name" value="THDP-binding"/>
</dbReference>
<feature type="binding site" evidence="11">
    <location>
        <position position="389"/>
    </location>
    <ligand>
        <name>thiamine diphosphate</name>
        <dbReference type="ChEBI" id="CHEBI:58937"/>
    </ligand>
</feature>
<proteinExistence type="inferred from homology"/>
<dbReference type="FunFam" id="3.40.50.920:FF:000002">
    <property type="entry name" value="1-deoxy-D-xylulose-5-phosphate synthase"/>
    <property type="match status" value="1"/>
</dbReference>
<protein>
    <recommendedName>
        <fullName evidence="11">1-deoxy-D-xylulose-5-phosphate synthase</fullName>
        <ecNumber evidence="11">2.2.1.7</ecNumber>
    </recommendedName>
    <alternativeName>
        <fullName evidence="11">1-deoxyxylulose-5-phosphate synthase</fullName>
        <shortName evidence="11">DXP synthase</shortName>
        <shortName evidence="11">DXPS</shortName>
    </alternativeName>
</protein>
<name>H0G9C6_RHIML</name>
<keyword evidence="8 11" id="KW-0786">Thiamine pyrophosphate</keyword>
<keyword evidence="9 11" id="KW-0414">Isoprene biosynthesis</keyword>
<evidence type="ECO:0000256" key="3">
    <source>
        <dbReference type="ARBA" id="ARBA00011738"/>
    </source>
</evidence>
<sequence length="658" mass="69952">MRAPVSGAHEACSVTQLPTNPMPATPLLDKVEYPDDLKKIDDRDLPQLAAELRAEMVDAVSRTGGHLGAGLGVVELTIAIHKIFDTPHDRLIFDVGHQCYPHKILTGRRDRIRTLRQEDGLSGFTRRAESEYDPFGAAHSSTSISAGLGMAVAAELDGKSRNVIAVIGDGAMSAGMAFEALNNAGALDARLIVILNDNDMSIAPPTGAMSAYLARLASGRTYMGIREVGKKLTAYLGKTVDRAITRAVEHARGYVTGGTLFEEMGFYHIGPIDGHSFDHLLPVLRNVRDNAKGPVLIHVVTQKGKGYPPAEAAADKYHGVNKFDVITGAQAKAKPNAPAYTSVFADALTQEASLDDKIVAITAAMPSGTGLDRFASVHPSRCFDVGIAEQHAVTFAAGLAAEGYKPFAALYSTFLQRAYDQVVHDVAIQGLPVRFPIDRAGFVGADGPTHAGSFDTTYLATLPGFVVMAAADEAELKHMVRTAAAYDEGPISFRYPRGEGVGVELPERGEILAIGKGRIVKQGNKVALLSFGTRLADCLLAAEDLDAAGLSTTVADARFAKPLDHDLIRQLARHHEVLITIEEGAVGGFASHVLQFLAEEGLIDGGLKVRPMVMPDIWMEQAKPEAMYARAGLDRAGIVSTVFKALGQKHGVGLGAAG</sequence>
<dbReference type="NCBIfam" id="TIGR00204">
    <property type="entry name" value="dxs"/>
    <property type="match status" value="1"/>
</dbReference>
<evidence type="ECO:0000256" key="10">
    <source>
        <dbReference type="ARBA" id="ARBA00055605"/>
    </source>
</evidence>
<evidence type="ECO:0000256" key="11">
    <source>
        <dbReference type="HAMAP-Rule" id="MF_00315"/>
    </source>
</evidence>
<evidence type="ECO:0000256" key="5">
    <source>
        <dbReference type="ARBA" id="ARBA00022723"/>
    </source>
</evidence>
<reference evidence="14 15" key="1">
    <citation type="journal article" date="2012" name="J. Bacteriol.">
        <title>Draft Genome Sequence of Sinorhizobium meliloti CCNWSX0020, a Nitrogen-Fixing Symbiont with Copper Tolerance Capability Isolated from Lead-Zinc Mine Tailings.</title>
        <authorList>
            <person name="Li Z."/>
            <person name="Ma Z."/>
            <person name="Hao X."/>
            <person name="Wei G."/>
        </authorList>
    </citation>
    <scope>NUCLEOTIDE SEQUENCE [LARGE SCALE GENOMIC DNA]</scope>
    <source>
        <strain evidence="14 15">CCNWSX0020</strain>
    </source>
</reference>
<dbReference type="FunFam" id="3.40.50.970:FF:000005">
    <property type="entry name" value="1-deoxy-D-xylulose-5-phosphate synthase"/>
    <property type="match status" value="1"/>
</dbReference>
<feature type="binding site" evidence="11">
    <location>
        <position position="198"/>
    </location>
    <ligand>
        <name>Mg(2+)</name>
        <dbReference type="ChEBI" id="CHEBI:18420"/>
    </ligand>
</feature>
<dbReference type="Gene3D" id="3.40.50.970">
    <property type="match status" value="2"/>
</dbReference>
<evidence type="ECO:0000256" key="8">
    <source>
        <dbReference type="ARBA" id="ARBA00023052"/>
    </source>
</evidence>
<dbReference type="InterPro" id="IPR005475">
    <property type="entry name" value="Transketolase-like_Pyr-bd"/>
</dbReference>
<dbReference type="EC" id="2.2.1.7" evidence="11"/>
<gene>
    <name evidence="11" type="primary">dxs</name>
    <name evidence="14" type="ORF">SM0020_30667</name>
</gene>
<organism evidence="14 15">
    <name type="scientific">Sinorhizobium meliloti CCNWSX0020</name>
    <dbReference type="NCBI Taxonomy" id="1107881"/>
    <lineage>
        <taxon>Bacteria</taxon>
        <taxon>Pseudomonadati</taxon>
        <taxon>Pseudomonadota</taxon>
        <taxon>Alphaproteobacteria</taxon>
        <taxon>Hyphomicrobiales</taxon>
        <taxon>Rhizobiaceae</taxon>
        <taxon>Sinorhizobium/Ensifer group</taxon>
        <taxon>Sinorhizobium</taxon>
    </lineage>
</organism>
<comment type="subunit">
    <text evidence="3 11">Homodimer.</text>
</comment>
<dbReference type="SUPFAM" id="SSF52922">
    <property type="entry name" value="TK C-terminal domain-like"/>
    <property type="match status" value="1"/>
</dbReference>
<dbReference type="Gene3D" id="3.40.50.920">
    <property type="match status" value="1"/>
</dbReference>
<feature type="binding site" evidence="11">
    <location>
        <position position="97"/>
    </location>
    <ligand>
        <name>thiamine diphosphate</name>
        <dbReference type="ChEBI" id="CHEBI:58937"/>
    </ligand>
</feature>
<comment type="pathway">
    <text evidence="1 11">Metabolic intermediate biosynthesis; 1-deoxy-D-xylulose 5-phosphate biosynthesis; 1-deoxy-D-xylulose 5-phosphate from D-glyceraldehyde 3-phosphate and pyruvate: step 1/1.</text>
</comment>
<dbReference type="EMBL" id="AGVV01000101">
    <property type="protein sequence ID" value="EHK74087.1"/>
    <property type="molecule type" value="Genomic_DNA"/>
</dbReference>
<dbReference type="InterPro" id="IPR033248">
    <property type="entry name" value="Transketolase_C"/>
</dbReference>
<dbReference type="InterPro" id="IPR049557">
    <property type="entry name" value="Transketolase_CS"/>
</dbReference>
<dbReference type="UniPathway" id="UPA00064">
    <property type="reaction ID" value="UER00091"/>
</dbReference>
<dbReference type="Pfam" id="PF13292">
    <property type="entry name" value="DXP_synthase_N"/>
    <property type="match status" value="1"/>
</dbReference>
<dbReference type="SUPFAM" id="SSF52518">
    <property type="entry name" value="Thiamin diphosphate-binding fold (THDP-binding)"/>
    <property type="match status" value="2"/>
</dbReference>
<evidence type="ECO:0000313" key="15">
    <source>
        <dbReference type="Proteomes" id="UP000004038"/>
    </source>
</evidence>
<dbReference type="PANTHER" id="PTHR43322">
    <property type="entry name" value="1-D-DEOXYXYLULOSE 5-PHOSPHATE SYNTHASE-RELATED"/>
    <property type="match status" value="1"/>
</dbReference>
<feature type="binding site" evidence="11">
    <location>
        <position position="169"/>
    </location>
    <ligand>
        <name>Mg(2+)</name>
        <dbReference type="ChEBI" id="CHEBI:18420"/>
    </ligand>
</feature>
<comment type="catalytic activity">
    <reaction evidence="11">
        <text>D-glyceraldehyde 3-phosphate + pyruvate + H(+) = 1-deoxy-D-xylulose 5-phosphate + CO2</text>
        <dbReference type="Rhea" id="RHEA:12605"/>
        <dbReference type="ChEBI" id="CHEBI:15361"/>
        <dbReference type="ChEBI" id="CHEBI:15378"/>
        <dbReference type="ChEBI" id="CHEBI:16526"/>
        <dbReference type="ChEBI" id="CHEBI:57792"/>
        <dbReference type="ChEBI" id="CHEBI:59776"/>
        <dbReference type="EC" id="2.2.1.7"/>
    </reaction>
</comment>
<dbReference type="CDD" id="cd07033">
    <property type="entry name" value="TPP_PYR_DXS_TK_like"/>
    <property type="match status" value="1"/>
</dbReference>
<keyword evidence="6 11" id="KW-0460">Magnesium</keyword>
<evidence type="ECO:0000256" key="9">
    <source>
        <dbReference type="ARBA" id="ARBA00023229"/>
    </source>
</evidence>
<evidence type="ECO:0000256" key="7">
    <source>
        <dbReference type="ARBA" id="ARBA00022977"/>
    </source>
</evidence>
<dbReference type="AlphaFoldDB" id="H0G9C6"/>
<dbReference type="Pfam" id="PF02780">
    <property type="entry name" value="Transketolase_C"/>
    <property type="match status" value="1"/>
</dbReference>
<dbReference type="PROSITE" id="PS00801">
    <property type="entry name" value="TRANSKETOLASE_1"/>
    <property type="match status" value="1"/>
</dbReference>
<accession>H0G9C6</accession>
<dbReference type="Pfam" id="PF02779">
    <property type="entry name" value="Transket_pyr"/>
    <property type="match status" value="1"/>
</dbReference>
<feature type="binding site" evidence="11">
    <location>
        <begin position="170"/>
        <end position="171"/>
    </location>
    <ligand>
        <name>thiamine diphosphate</name>
        <dbReference type="ChEBI" id="CHEBI:58937"/>
    </ligand>
</feature>
<dbReference type="GO" id="GO:0016114">
    <property type="term" value="P:terpenoid biosynthetic process"/>
    <property type="evidence" value="ECO:0007669"/>
    <property type="project" value="UniProtKB-UniRule"/>
</dbReference>
<dbReference type="PANTHER" id="PTHR43322:SF5">
    <property type="entry name" value="1-DEOXY-D-XYLULOSE-5-PHOSPHATE SYNTHASE, CHLOROPLASTIC"/>
    <property type="match status" value="1"/>
</dbReference>
<dbReference type="GO" id="GO:0030976">
    <property type="term" value="F:thiamine pyrophosphate binding"/>
    <property type="evidence" value="ECO:0007669"/>
    <property type="project" value="UniProtKB-UniRule"/>
</dbReference>
<dbReference type="InterPro" id="IPR009014">
    <property type="entry name" value="Transketo_C/PFOR_II"/>
</dbReference>